<organism evidence="2">
    <name type="scientific">Ignavibacterium album</name>
    <dbReference type="NCBI Taxonomy" id="591197"/>
    <lineage>
        <taxon>Bacteria</taxon>
        <taxon>Pseudomonadati</taxon>
        <taxon>Ignavibacteriota</taxon>
        <taxon>Ignavibacteria</taxon>
        <taxon>Ignavibacteriales</taxon>
        <taxon>Ignavibacteriaceae</taxon>
        <taxon>Ignavibacterium</taxon>
    </lineage>
</organism>
<proteinExistence type="predicted"/>
<dbReference type="AlphaFoldDB" id="A0A7V2ZHC8"/>
<sequence>MGSHLLSKSSFIRGIQCEKHLYLYKYHYEEMDELSEMQKAIFKRGTEVGILAQKLFPNGINLSPESHTDYNKAIAETEIQIKSGREILYEAAFQFDEVLSVADILVNKKSGLKVYEVKSSTSVTDVYLLDAALQYWVIKNSGYKVNDFSIVYINNQYVRKGELDLNQLFVIESVLEEIIPLQKFVGENIERLKKVLSQSEIPKIDIGEHCYNPYVCGFYNYCRKHIPENSIFDLSGVQLAAKYDMYRKGIVSLNEVTDEIRLPRNAKIQIEVFKNGKNLIDKEAIKEFLQGINYPLYFMDFETFQPAIPMFDNSRPYMQIPFQYSLHYKENKNSPLQHYEFLAEAKGDPRIPFIEKLLKDSSHKGDILVYNKSFEITRLKEISEVFPEYKLQIEKLIGRIKDLIVPFQKKYYYTNEMKGSYSIKYVLPALVPELNYDALAISEGGLASLTFESLYEEKDDNVINEKRQQLLEYCKMDTFAMVKILEKLESIQ</sequence>
<evidence type="ECO:0000259" key="1">
    <source>
        <dbReference type="Pfam" id="PF11074"/>
    </source>
</evidence>
<gene>
    <name evidence="2" type="ORF">ENS31_00630</name>
</gene>
<name>A0A7V2ZHC8_9BACT</name>
<reference evidence="2" key="1">
    <citation type="journal article" date="2020" name="mSystems">
        <title>Genome- and Community-Level Interaction Insights into Carbon Utilization and Element Cycling Functions of Hydrothermarchaeota in Hydrothermal Sediment.</title>
        <authorList>
            <person name="Zhou Z."/>
            <person name="Liu Y."/>
            <person name="Xu W."/>
            <person name="Pan J."/>
            <person name="Luo Z.H."/>
            <person name="Li M."/>
        </authorList>
    </citation>
    <scope>NUCLEOTIDE SEQUENCE [LARGE SCALE GENOMIC DNA]</scope>
    <source>
        <strain evidence="2">SpSt-479</strain>
    </source>
</reference>
<accession>A0A7V2ZHC8</accession>
<dbReference type="EMBL" id="DSUJ01000002">
    <property type="protein sequence ID" value="HFI90014.1"/>
    <property type="molecule type" value="Genomic_DNA"/>
</dbReference>
<dbReference type="InterPro" id="IPR021301">
    <property type="entry name" value="DUF2779"/>
</dbReference>
<comment type="caution">
    <text evidence="2">The sequence shown here is derived from an EMBL/GenBank/DDBJ whole genome shotgun (WGS) entry which is preliminary data.</text>
</comment>
<dbReference type="Pfam" id="PF11074">
    <property type="entry name" value="DUF2779"/>
    <property type="match status" value="1"/>
</dbReference>
<feature type="domain" description="DUF2779" evidence="1">
    <location>
        <begin position="297"/>
        <end position="422"/>
    </location>
</feature>
<protein>
    <submittedName>
        <fullName evidence="2">DUF2779 domain-containing protein</fullName>
    </submittedName>
</protein>
<evidence type="ECO:0000313" key="2">
    <source>
        <dbReference type="EMBL" id="HFI90014.1"/>
    </source>
</evidence>